<dbReference type="PANTHER" id="PTHR43190">
    <property type="entry name" value="N-ACETYL-D-GLUCOSAMINE KINASE"/>
    <property type="match status" value="1"/>
</dbReference>
<dbReference type="PANTHER" id="PTHR43190:SF3">
    <property type="entry name" value="N-ACETYL-D-GLUCOSAMINE KINASE"/>
    <property type="match status" value="1"/>
</dbReference>
<protein>
    <submittedName>
        <fullName evidence="2">N-acetylglucosamine kinase</fullName>
    </submittedName>
</protein>
<gene>
    <name evidence="2" type="ORF">GR212_19235</name>
</gene>
<dbReference type="Proteomes" id="UP000483035">
    <property type="component" value="Unassembled WGS sequence"/>
</dbReference>
<evidence type="ECO:0000313" key="2">
    <source>
        <dbReference type="EMBL" id="NEI71722.1"/>
    </source>
</evidence>
<feature type="domain" description="ATPase BadF/BadG/BcrA/BcrD type" evidence="1">
    <location>
        <begin position="7"/>
        <end position="288"/>
    </location>
</feature>
<dbReference type="GO" id="GO:0016301">
    <property type="term" value="F:kinase activity"/>
    <property type="evidence" value="ECO:0007669"/>
    <property type="project" value="UniProtKB-KW"/>
</dbReference>
<dbReference type="InterPro" id="IPR052519">
    <property type="entry name" value="Euk-type_GlcNAc_Kinase"/>
</dbReference>
<sequence>MSGDLILGIDGGGSKVLVALADRAGTVLRMSRSGGVNPMDNPNWRRELDLSLRPFLEEERLAAVAAALPAYGEVARLSEQQREAIETGFPKARQYILNDVDAAHLGAFAGQPGILILSGTGSMAWARNGAGMSARVGGWGDVIGDEGSSYWIGRAALGLVSQSLDGRAPPTALAKAMFEFLRLDGSDPINALGGWVSELANPRADIAALSLLVDRVARAGDGAAKQLIEQAAFELAKHVEAIAPHCDAAAEWTYAGGTFASRALLAALERRIGRPAATPRLPPIGGALLAAARLLDWPVDDGWITQIAATAKTAAVHSGEADLNNKERREHA</sequence>
<evidence type="ECO:0000259" key="1">
    <source>
        <dbReference type="Pfam" id="PF01869"/>
    </source>
</evidence>
<dbReference type="Gene3D" id="3.30.420.40">
    <property type="match status" value="2"/>
</dbReference>
<dbReference type="EMBL" id="WUEY01000008">
    <property type="protein sequence ID" value="NEI71722.1"/>
    <property type="molecule type" value="Genomic_DNA"/>
</dbReference>
<reference evidence="2 3" key="1">
    <citation type="submission" date="2019-12" db="EMBL/GenBank/DDBJ databases">
        <title>Rhizobium genotypes associated with high levels of biological nitrogen fixation by grain legumes in a temperate-maritime cropping system.</title>
        <authorList>
            <person name="Maluk M."/>
            <person name="Francesc Ferrando Molina F."/>
            <person name="Lopez Del Egido L."/>
            <person name="Lafos M."/>
            <person name="Langarica-Fuentes A."/>
            <person name="Gebre Yohannes G."/>
            <person name="Young M.W."/>
            <person name="Martin P."/>
            <person name="Gantlett R."/>
            <person name="Kenicer G."/>
            <person name="Hawes C."/>
            <person name="Begg G.S."/>
            <person name="Quilliam R.S."/>
            <person name="Squire G.R."/>
            <person name="Poole P.S."/>
            <person name="Young P.W."/>
            <person name="Iannetta P.M."/>
            <person name="James E.K."/>
        </authorList>
    </citation>
    <scope>NUCLEOTIDE SEQUENCE [LARGE SCALE GENOMIC DNA]</scope>
    <source>
        <strain evidence="2 3">JHI1118</strain>
    </source>
</reference>
<dbReference type="CDD" id="cd24007">
    <property type="entry name" value="ASKHA_NBD_eukNAGK-like"/>
    <property type="match status" value="1"/>
</dbReference>
<dbReference type="InterPro" id="IPR043129">
    <property type="entry name" value="ATPase_NBD"/>
</dbReference>
<organism evidence="2 3">
    <name type="scientific">Rhizobium lusitanum</name>
    <dbReference type="NCBI Taxonomy" id="293958"/>
    <lineage>
        <taxon>Bacteria</taxon>
        <taxon>Pseudomonadati</taxon>
        <taxon>Pseudomonadota</taxon>
        <taxon>Alphaproteobacteria</taxon>
        <taxon>Hyphomicrobiales</taxon>
        <taxon>Rhizobiaceae</taxon>
        <taxon>Rhizobium/Agrobacterium group</taxon>
        <taxon>Rhizobium</taxon>
    </lineage>
</organism>
<accession>A0A6L9UBR0</accession>
<dbReference type="Pfam" id="PF01869">
    <property type="entry name" value="BcrAD_BadFG"/>
    <property type="match status" value="1"/>
</dbReference>
<comment type="caution">
    <text evidence="2">The sequence shown here is derived from an EMBL/GenBank/DDBJ whole genome shotgun (WGS) entry which is preliminary data.</text>
</comment>
<dbReference type="AlphaFoldDB" id="A0A6L9UBR0"/>
<proteinExistence type="predicted"/>
<dbReference type="RefSeq" id="WP_163988346.1">
    <property type="nucleotide sequence ID" value="NZ_WUEY01000008.1"/>
</dbReference>
<keyword evidence="2" id="KW-0808">Transferase</keyword>
<dbReference type="SUPFAM" id="SSF53067">
    <property type="entry name" value="Actin-like ATPase domain"/>
    <property type="match status" value="2"/>
</dbReference>
<name>A0A6L9UBR0_9HYPH</name>
<evidence type="ECO:0000313" key="3">
    <source>
        <dbReference type="Proteomes" id="UP000483035"/>
    </source>
</evidence>
<keyword evidence="2" id="KW-0418">Kinase</keyword>
<dbReference type="InterPro" id="IPR002731">
    <property type="entry name" value="ATPase_BadF"/>
</dbReference>